<keyword evidence="7 14" id="KW-0547">Nucleotide-binding</keyword>
<dbReference type="InterPro" id="IPR009080">
    <property type="entry name" value="tRNAsynth_Ia_anticodon-bd"/>
</dbReference>
<keyword evidence="9 14" id="KW-0067">ATP-binding</keyword>
<dbReference type="SUPFAM" id="SSF47323">
    <property type="entry name" value="Anticodon-binding domain of a subclass of class I aminoacyl-tRNA synthetases"/>
    <property type="match status" value="1"/>
</dbReference>
<evidence type="ECO:0000256" key="9">
    <source>
        <dbReference type="ARBA" id="ARBA00022840"/>
    </source>
</evidence>
<feature type="binding site" evidence="14">
    <location>
        <position position="904"/>
    </location>
    <ligand>
        <name>Zn(2+)</name>
        <dbReference type="ChEBI" id="CHEBI:29105"/>
    </ligand>
</feature>
<evidence type="ECO:0000256" key="12">
    <source>
        <dbReference type="ARBA" id="ARBA00025217"/>
    </source>
</evidence>
<dbReference type="InterPro" id="IPR002301">
    <property type="entry name" value="Ile-tRNA-ligase"/>
</dbReference>
<keyword evidence="6 14" id="KW-0479">Metal-binding</keyword>
<dbReference type="InterPro" id="IPR002300">
    <property type="entry name" value="aa-tRNA-synth_Ia"/>
</dbReference>
<dbReference type="SUPFAM" id="SSF50677">
    <property type="entry name" value="ValRS/IleRS/LeuRS editing domain"/>
    <property type="match status" value="1"/>
</dbReference>
<dbReference type="Proteomes" id="UP000077654">
    <property type="component" value="Chromosome"/>
</dbReference>
<comment type="similarity">
    <text evidence="2 14">Belongs to the class-I aminoacyl-tRNA synthetase family. IleS type 1 subfamily.</text>
</comment>
<evidence type="ECO:0000256" key="11">
    <source>
        <dbReference type="ARBA" id="ARBA00023146"/>
    </source>
</evidence>
<feature type="binding site" evidence="14">
    <location>
        <position position="921"/>
    </location>
    <ligand>
        <name>Zn(2+)</name>
        <dbReference type="ChEBI" id="CHEBI:29105"/>
    </ligand>
</feature>
<dbReference type="HAMAP" id="MF_02002">
    <property type="entry name" value="Ile_tRNA_synth_type1"/>
    <property type="match status" value="1"/>
</dbReference>
<dbReference type="STRING" id="118110.XW81_00700"/>
<evidence type="ECO:0000313" key="18">
    <source>
        <dbReference type="Proteomes" id="UP000077654"/>
    </source>
</evidence>
<comment type="function">
    <text evidence="12 14">Catalyzes the attachment of isoleucine to tRNA(Ile). As IleRS can inadvertently accommodate and process structurally similar amino acids such as valine, to avoid such errors it has two additional distinct tRNA(Ile)-dependent editing activities. One activity is designated as 'pretransfer' editing and involves the hydrolysis of activated Val-AMP. The other activity is designated 'posttransfer' editing and involves deacylation of mischarged Val-tRNA(Ile).</text>
</comment>
<feature type="binding site" evidence="14">
    <location>
        <position position="605"/>
    </location>
    <ligand>
        <name>ATP</name>
        <dbReference type="ChEBI" id="CHEBI:30616"/>
    </ligand>
</feature>
<keyword evidence="5 14" id="KW-0436">Ligase</keyword>
<dbReference type="GO" id="GO:0000049">
    <property type="term" value="F:tRNA binding"/>
    <property type="evidence" value="ECO:0007669"/>
    <property type="project" value="InterPro"/>
</dbReference>
<gene>
    <name evidence="14" type="primary">ileS</name>
    <name evidence="17" type="ORF">XW81_00700</name>
</gene>
<dbReference type="InterPro" id="IPR050081">
    <property type="entry name" value="Ile-tRNA_ligase"/>
</dbReference>
<evidence type="ECO:0000259" key="16">
    <source>
        <dbReference type="Pfam" id="PF08264"/>
    </source>
</evidence>
<comment type="subcellular location">
    <subcellularLocation>
        <location evidence="1 14">Cytoplasm</location>
    </subcellularLocation>
</comment>
<dbReference type="CDD" id="cd00818">
    <property type="entry name" value="IleRS_core"/>
    <property type="match status" value="1"/>
</dbReference>
<reference evidence="17 18" key="1">
    <citation type="submission" date="2015-04" db="EMBL/GenBank/DDBJ databases">
        <title>Buchnera aphidicola assembly.</title>
        <authorList>
            <person name="Zhang Y."/>
        </authorList>
    </citation>
    <scope>NUCLEOTIDE SEQUENCE [LARGE SCALE GENOMIC DNA]</scope>
    <source>
        <strain evidence="17 18">SC</strain>
    </source>
</reference>
<dbReference type="PATRIC" id="fig|118110.3.peg.134"/>
<evidence type="ECO:0000256" key="8">
    <source>
        <dbReference type="ARBA" id="ARBA00022833"/>
    </source>
</evidence>
<evidence type="ECO:0000256" key="1">
    <source>
        <dbReference type="ARBA" id="ARBA00004496"/>
    </source>
</evidence>
<dbReference type="FunFam" id="3.40.50.620:FF:000042">
    <property type="entry name" value="Isoleucine--tRNA ligase"/>
    <property type="match status" value="1"/>
</dbReference>
<keyword evidence="8 14" id="KW-0862">Zinc</keyword>
<evidence type="ECO:0000256" key="3">
    <source>
        <dbReference type="ARBA" id="ARBA00011245"/>
    </source>
</evidence>
<evidence type="ECO:0000256" key="4">
    <source>
        <dbReference type="ARBA" id="ARBA00022490"/>
    </source>
</evidence>
<comment type="subunit">
    <text evidence="3 14">Monomer.</text>
</comment>
<evidence type="ECO:0000313" key="17">
    <source>
        <dbReference type="EMBL" id="ANF16947.1"/>
    </source>
</evidence>
<dbReference type="InterPro" id="IPR023585">
    <property type="entry name" value="Ile-tRNA-ligase_type1"/>
</dbReference>
<dbReference type="PANTHER" id="PTHR42765">
    <property type="entry name" value="SOLEUCYL-TRNA SYNTHETASE"/>
    <property type="match status" value="1"/>
</dbReference>
<evidence type="ECO:0000256" key="5">
    <source>
        <dbReference type="ARBA" id="ARBA00022598"/>
    </source>
</evidence>
<organism evidence="17 18">
    <name type="scientific">Buchnera aphidicola subsp. Schlechtendalia chinensis</name>
    <dbReference type="NCBI Taxonomy" id="118110"/>
    <lineage>
        <taxon>Bacteria</taxon>
        <taxon>Pseudomonadati</taxon>
        <taxon>Pseudomonadota</taxon>
        <taxon>Gammaproteobacteria</taxon>
        <taxon>Enterobacterales</taxon>
        <taxon>Erwiniaceae</taxon>
        <taxon>Buchnera</taxon>
    </lineage>
</organism>
<dbReference type="InterPro" id="IPR013155">
    <property type="entry name" value="M/V/L/I-tRNA-synth_anticd-bd"/>
</dbReference>
<keyword evidence="4 14" id="KW-0963">Cytoplasm</keyword>
<feature type="short sequence motif" description="'KMSKS' region" evidence="14">
    <location>
        <begin position="602"/>
        <end position="606"/>
    </location>
</feature>
<proteinExistence type="inferred from homology"/>
<dbReference type="PROSITE" id="PS00178">
    <property type="entry name" value="AA_TRNA_LIGASE_I"/>
    <property type="match status" value="1"/>
</dbReference>
<dbReference type="RefSeq" id="WP_075473961.1">
    <property type="nucleotide sequence ID" value="NZ_CP011299.1"/>
</dbReference>
<feature type="binding site" evidence="14">
    <location>
        <position position="561"/>
    </location>
    <ligand>
        <name>L-isoleucyl-5'-AMP</name>
        <dbReference type="ChEBI" id="CHEBI:178002"/>
    </ligand>
</feature>
<dbReference type="InterPro" id="IPR009008">
    <property type="entry name" value="Val/Leu/Ile-tRNA-synth_edit"/>
</dbReference>
<dbReference type="SUPFAM" id="SSF52374">
    <property type="entry name" value="Nucleotidylyl transferase"/>
    <property type="match status" value="1"/>
</dbReference>
<dbReference type="NCBIfam" id="TIGR00392">
    <property type="entry name" value="ileS"/>
    <property type="match status" value="1"/>
</dbReference>
<dbReference type="InterPro" id="IPR001412">
    <property type="entry name" value="aa-tRNA-synth_I_CS"/>
</dbReference>
<dbReference type="Gene3D" id="1.10.730.20">
    <property type="match status" value="1"/>
</dbReference>
<dbReference type="FunFam" id="1.10.730.20:FF:000001">
    <property type="entry name" value="Isoleucine--tRNA ligase"/>
    <property type="match status" value="1"/>
</dbReference>
<feature type="domain" description="Methionyl/Valyl/Leucyl/Isoleucyl-tRNA synthetase anticodon-binding" evidence="16">
    <location>
        <begin position="685"/>
        <end position="840"/>
    </location>
</feature>
<dbReference type="FunFam" id="3.40.50.620:FF:000048">
    <property type="entry name" value="Isoleucine--tRNA ligase"/>
    <property type="match status" value="1"/>
</dbReference>
<dbReference type="GO" id="GO:0005524">
    <property type="term" value="F:ATP binding"/>
    <property type="evidence" value="ECO:0007669"/>
    <property type="project" value="UniProtKB-UniRule"/>
</dbReference>
<keyword evidence="10 14" id="KW-0648">Protein biosynthesis</keyword>
<dbReference type="InterPro" id="IPR014729">
    <property type="entry name" value="Rossmann-like_a/b/a_fold"/>
</dbReference>
<dbReference type="EC" id="6.1.1.5" evidence="14"/>
<dbReference type="EMBL" id="CP011299">
    <property type="protein sequence ID" value="ANF16947.1"/>
    <property type="molecule type" value="Genomic_DNA"/>
</dbReference>
<dbReference type="GO" id="GO:0006428">
    <property type="term" value="P:isoleucyl-tRNA aminoacylation"/>
    <property type="evidence" value="ECO:0007669"/>
    <property type="project" value="UniProtKB-UniRule"/>
</dbReference>
<dbReference type="Pfam" id="PF08264">
    <property type="entry name" value="Anticodon_1"/>
    <property type="match status" value="1"/>
</dbReference>
<evidence type="ECO:0000256" key="2">
    <source>
        <dbReference type="ARBA" id="ARBA00006887"/>
    </source>
</evidence>
<feature type="domain" description="Aminoacyl-tRNA synthetase class Ia" evidence="15">
    <location>
        <begin position="28"/>
        <end position="641"/>
    </location>
</feature>
<dbReference type="AlphaFoldDB" id="A0A172WDA3"/>
<keyword evidence="18" id="KW-1185">Reference proteome</keyword>
<dbReference type="InterPro" id="IPR033708">
    <property type="entry name" value="Anticodon_Ile_BEm"/>
</dbReference>
<dbReference type="GO" id="GO:0004822">
    <property type="term" value="F:isoleucine-tRNA ligase activity"/>
    <property type="evidence" value="ECO:0007669"/>
    <property type="project" value="UniProtKB-UniRule"/>
</dbReference>
<feature type="short sequence motif" description="'HIGH' region" evidence="14">
    <location>
        <begin position="58"/>
        <end position="68"/>
    </location>
</feature>
<evidence type="ECO:0000259" key="15">
    <source>
        <dbReference type="Pfam" id="PF00133"/>
    </source>
</evidence>
<evidence type="ECO:0000256" key="7">
    <source>
        <dbReference type="ARBA" id="ARBA00022741"/>
    </source>
</evidence>
<comment type="catalytic activity">
    <reaction evidence="13 14">
        <text>tRNA(Ile) + L-isoleucine + ATP = L-isoleucyl-tRNA(Ile) + AMP + diphosphate</text>
        <dbReference type="Rhea" id="RHEA:11060"/>
        <dbReference type="Rhea" id="RHEA-COMP:9666"/>
        <dbReference type="Rhea" id="RHEA-COMP:9695"/>
        <dbReference type="ChEBI" id="CHEBI:30616"/>
        <dbReference type="ChEBI" id="CHEBI:33019"/>
        <dbReference type="ChEBI" id="CHEBI:58045"/>
        <dbReference type="ChEBI" id="CHEBI:78442"/>
        <dbReference type="ChEBI" id="CHEBI:78528"/>
        <dbReference type="ChEBI" id="CHEBI:456215"/>
        <dbReference type="EC" id="6.1.1.5"/>
    </reaction>
</comment>
<feature type="binding site" evidence="14">
    <location>
        <position position="901"/>
    </location>
    <ligand>
        <name>Zn(2+)</name>
        <dbReference type="ChEBI" id="CHEBI:29105"/>
    </ligand>
</feature>
<keyword evidence="11 14" id="KW-0030">Aminoacyl-tRNA synthetase</keyword>
<evidence type="ECO:0000256" key="13">
    <source>
        <dbReference type="ARBA" id="ARBA00048359"/>
    </source>
</evidence>
<dbReference type="GO" id="GO:0002161">
    <property type="term" value="F:aminoacyl-tRNA deacylase activity"/>
    <property type="evidence" value="ECO:0007669"/>
    <property type="project" value="InterPro"/>
</dbReference>
<dbReference type="PANTHER" id="PTHR42765:SF1">
    <property type="entry name" value="ISOLEUCINE--TRNA LIGASE, MITOCHONDRIAL"/>
    <property type="match status" value="1"/>
</dbReference>
<accession>A0A172WDA3</accession>
<comment type="domain">
    <text evidence="14">IleRS has two distinct active sites: one for aminoacylation and one for editing. The misactivated valine is translocated from the active site to the editing site, which sterically excludes the correctly activated isoleucine. The single editing site contains two valyl binding pockets, one specific for each substrate (Val-AMP or Val-tRNA(Ile)).</text>
</comment>
<sequence length="938" mass="109484">MADYKNILNLPRTNFSMKGNLSQKEPEIVKKWNTNNVYKIIRSSKKNKKKFFLHDGPPYANGNIHIGHAVNKILKDIIIKSKNMSGFDAPYTPSWDCHGLPIEHKIEIINKKQKQKIVLNNFQDQCRKYAKDQVHNQKKEFMRLGILGNWKNSYLTMDFENEANIIKTLYKMIRLGYIYRDFKPVNWCISCRSALAEAEVEYHYKTSESVFVKFKTTDNNTIKKIFNISNNLNNSIYIVIWTTTPWSLPANRAIAINPEFYYQLVQTKNQILIIAQKLVHTTMERCKITTWEILGTISGKLFKNIKFIHPFLNFCVPIIFSKHVTLELGTGAIHTAPEFGSDDYNISKKHNIDMTQTINKCGNFISDIHPDLNEINIFKSIEIIIKLLKKNDSLLKFEFFKHSYPHCWRHKTPIISRATPQWFIKMDHKNLRKNCIQQILKVNWIPSWGKEKMVKMMSTRPDWCISRQRMWGVPIPIFFHKKTGKLHPKLSLIVKNVIKDVKKQGISAWFNLNKDLLLEKDSKDYIQVTDIVDVWFESGSIMLSDIYKKFNHKNVSDIYIEGSDQHRGWFMSSLIISTAINSIAPYRTVITHGFTVDETGKKMSKSIGNTICPNEIIKIFGADILRLWVASTNYSKEVSISEKILKQTSDIYRKVRNTARFLLANLYDFNPNEEMVSSENMIILDRWAIGKTLDTQHKIIDSYDKYNFHDVIKHLIHFCSIDMSSFYLDIIKDRQYLTPSKNVSRKSCQSAMYLILNSLIRWIAPILSFTSEELWNHLPGKKSEFVFTEEWFDKLFNLNDHDLMNNQYWNELLTIKNEVNRILDDTRKNKKVGNSLESSITLYVDDNVEKKLNLLEDELKFLFLTSEIKIKNYISAPSYAVKSTLIPNFKTSIAKIEGIKCIRCWHIIPNLINIDINLKICTRCLANTIGSGEIRKFL</sequence>
<feature type="binding site" evidence="14">
    <location>
        <position position="924"/>
    </location>
    <ligand>
        <name>Zn(2+)</name>
        <dbReference type="ChEBI" id="CHEBI:29105"/>
    </ligand>
</feature>
<evidence type="ECO:0000256" key="10">
    <source>
        <dbReference type="ARBA" id="ARBA00022917"/>
    </source>
</evidence>
<dbReference type="GO" id="GO:0008270">
    <property type="term" value="F:zinc ion binding"/>
    <property type="evidence" value="ECO:0007669"/>
    <property type="project" value="UniProtKB-UniRule"/>
</dbReference>
<dbReference type="GO" id="GO:0005829">
    <property type="term" value="C:cytosol"/>
    <property type="evidence" value="ECO:0007669"/>
    <property type="project" value="TreeGrafter"/>
</dbReference>
<dbReference type="PRINTS" id="PR00984">
    <property type="entry name" value="TRNASYNTHILE"/>
</dbReference>
<dbReference type="OrthoDB" id="9810365at2"/>
<name>A0A172WDA3_BUCSC</name>
<dbReference type="CDD" id="cd07960">
    <property type="entry name" value="Anticodon_Ia_Ile_BEm"/>
    <property type="match status" value="1"/>
</dbReference>
<comment type="cofactor">
    <cofactor evidence="14">
        <name>Zn(2+)</name>
        <dbReference type="ChEBI" id="CHEBI:29105"/>
    </cofactor>
    <text evidence="14">Binds 1 zinc ion per subunit.</text>
</comment>
<evidence type="ECO:0000256" key="6">
    <source>
        <dbReference type="ARBA" id="ARBA00022723"/>
    </source>
</evidence>
<evidence type="ECO:0000256" key="14">
    <source>
        <dbReference type="HAMAP-Rule" id="MF_02002"/>
    </source>
</evidence>
<dbReference type="Pfam" id="PF00133">
    <property type="entry name" value="tRNA-synt_1"/>
    <property type="match status" value="1"/>
</dbReference>
<dbReference type="Gene3D" id="3.40.50.620">
    <property type="entry name" value="HUPs"/>
    <property type="match status" value="2"/>
</dbReference>
<protein>
    <recommendedName>
        <fullName evidence="14">Isoleucine--tRNA ligase</fullName>
        <ecNumber evidence="14">6.1.1.5</ecNumber>
    </recommendedName>
    <alternativeName>
        <fullName evidence="14">Isoleucyl-tRNA synthetase</fullName>
        <shortName evidence="14">IleRS</shortName>
    </alternativeName>
</protein>